<dbReference type="EMBL" id="BMEG01000005">
    <property type="protein sequence ID" value="GGD75133.1"/>
    <property type="molecule type" value="Genomic_DNA"/>
</dbReference>
<gene>
    <name evidence="1" type="ORF">GCM10010985_32060</name>
</gene>
<evidence type="ECO:0000313" key="2">
    <source>
        <dbReference type="Proteomes" id="UP000597138"/>
    </source>
</evidence>
<dbReference type="RefSeq" id="WP_229753947.1">
    <property type="nucleotide sequence ID" value="NZ_BMEG01000005.1"/>
</dbReference>
<name>A0ABQ1RPT8_9BURK</name>
<sequence>MSTIAPSDPFADHLYAYDTDAQREPVSRFTVPDEARLPPHVASIHAKFRRQYGFVPNWLAALSINPDTAYRLVTFYEHLFDPRRSQLTAAEREAIAVVTSAANECSYRVFNYRRRSRTC</sequence>
<dbReference type="InterPro" id="IPR029032">
    <property type="entry name" value="AhpD-like"/>
</dbReference>
<dbReference type="PANTHER" id="PTHR35446:SF2">
    <property type="entry name" value="CARBOXYMUCONOLACTONE DECARBOXYLASE-LIKE DOMAIN-CONTAINING PROTEIN"/>
    <property type="match status" value="1"/>
</dbReference>
<dbReference type="Gene3D" id="1.20.1290.10">
    <property type="entry name" value="AhpD-like"/>
    <property type="match status" value="1"/>
</dbReference>
<proteinExistence type="predicted"/>
<keyword evidence="2" id="KW-1185">Reference proteome</keyword>
<dbReference type="SUPFAM" id="SSF69118">
    <property type="entry name" value="AhpD-like"/>
    <property type="match status" value="1"/>
</dbReference>
<protein>
    <recommendedName>
        <fullName evidence="3">Carboxymuconolactone decarboxylase-like domain-containing protein</fullName>
    </recommendedName>
</protein>
<organism evidence="1 2">
    <name type="scientific">Caballeronia grimmiae</name>
    <dbReference type="NCBI Taxonomy" id="1071679"/>
    <lineage>
        <taxon>Bacteria</taxon>
        <taxon>Pseudomonadati</taxon>
        <taxon>Pseudomonadota</taxon>
        <taxon>Betaproteobacteria</taxon>
        <taxon>Burkholderiales</taxon>
        <taxon>Burkholderiaceae</taxon>
        <taxon>Caballeronia</taxon>
    </lineage>
</organism>
<dbReference type="PANTHER" id="PTHR35446">
    <property type="entry name" value="SI:CH211-175M2.5"/>
    <property type="match status" value="1"/>
</dbReference>
<reference evidence="2" key="1">
    <citation type="journal article" date="2019" name="Int. J. Syst. Evol. Microbiol.">
        <title>The Global Catalogue of Microorganisms (GCM) 10K type strain sequencing project: providing services to taxonomists for standard genome sequencing and annotation.</title>
        <authorList>
            <consortium name="The Broad Institute Genomics Platform"/>
            <consortium name="The Broad Institute Genome Sequencing Center for Infectious Disease"/>
            <person name="Wu L."/>
            <person name="Ma J."/>
        </authorList>
    </citation>
    <scope>NUCLEOTIDE SEQUENCE [LARGE SCALE GENOMIC DNA]</scope>
    <source>
        <strain evidence="2">CGMCC 1.11013</strain>
    </source>
</reference>
<accession>A0ABQ1RPT8</accession>
<comment type="caution">
    <text evidence="1">The sequence shown here is derived from an EMBL/GenBank/DDBJ whole genome shotgun (WGS) entry which is preliminary data.</text>
</comment>
<evidence type="ECO:0000313" key="1">
    <source>
        <dbReference type="EMBL" id="GGD75133.1"/>
    </source>
</evidence>
<evidence type="ECO:0008006" key="3">
    <source>
        <dbReference type="Google" id="ProtNLM"/>
    </source>
</evidence>
<dbReference type="Proteomes" id="UP000597138">
    <property type="component" value="Unassembled WGS sequence"/>
</dbReference>